<dbReference type="RefSeq" id="WP_377283616.1">
    <property type="nucleotide sequence ID" value="NZ_JBHRSI010000009.1"/>
</dbReference>
<reference evidence="3" key="1">
    <citation type="journal article" date="2019" name="Int. J. Syst. Evol. Microbiol.">
        <title>The Global Catalogue of Microorganisms (GCM) 10K type strain sequencing project: providing services to taxonomists for standard genome sequencing and annotation.</title>
        <authorList>
            <consortium name="The Broad Institute Genomics Platform"/>
            <consortium name="The Broad Institute Genome Sequencing Center for Infectious Disease"/>
            <person name="Wu L."/>
            <person name="Ma J."/>
        </authorList>
    </citation>
    <scope>NUCLEOTIDE SEQUENCE [LARGE SCALE GENOMIC DNA]</scope>
    <source>
        <strain evidence="3">DFY28</strain>
    </source>
</reference>
<dbReference type="GO" id="GO:0004519">
    <property type="term" value="F:endonuclease activity"/>
    <property type="evidence" value="ECO:0007669"/>
    <property type="project" value="UniProtKB-KW"/>
</dbReference>
<dbReference type="InterPro" id="IPR011335">
    <property type="entry name" value="Restrct_endonuc-II-like"/>
</dbReference>
<dbReference type="EMBL" id="JBHUEY010000001">
    <property type="protein sequence ID" value="MFD1784438.1"/>
    <property type="molecule type" value="Genomic_DNA"/>
</dbReference>
<feature type="domain" description="DUF559" evidence="1">
    <location>
        <begin position="9"/>
        <end position="114"/>
    </location>
</feature>
<keyword evidence="3" id="KW-1185">Reference proteome</keyword>
<sequence>MRGAPPQTIKHRARALRRSSTDAEKHLWAALRAHRLGGWKWRRQVPIGPYIVDFLCPAARLVVEIDGGQHDVQVEYDAARTLRLEAHGLRVLRFWNRHVLRNRSDVCEIILAACDQRPLPPRSGGRG</sequence>
<dbReference type="CDD" id="cd01038">
    <property type="entry name" value="Endonuclease_DUF559"/>
    <property type="match status" value="1"/>
</dbReference>
<dbReference type="Gene3D" id="3.40.960.10">
    <property type="entry name" value="VSR Endonuclease"/>
    <property type="match status" value="1"/>
</dbReference>
<evidence type="ECO:0000313" key="3">
    <source>
        <dbReference type="Proteomes" id="UP001597237"/>
    </source>
</evidence>
<keyword evidence="2" id="KW-0378">Hydrolase</keyword>
<comment type="caution">
    <text evidence="2">The sequence shown here is derived from an EMBL/GenBank/DDBJ whole genome shotgun (WGS) entry which is preliminary data.</text>
</comment>
<gene>
    <name evidence="2" type="ORF">ACFSC0_13610</name>
</gene>
<organism evidence="2 3">
    <name type="scientific">Phenylobacterium terrae</name>
    <dbReference type="NCBI Taxonomy" id="2665495"/>
    <lineage>
        <taxon>Bacteria</taxon>
        <taxon>Pseudomonadati</taxon>
        <taxon>Pseudomonadota</taxon>
        <taxon>Alphaproteobacteria</taxon>
        <taxon>Caulobacterales</taxon>
        <taxon>Caulobacteraceae</taxon>
        <taxon>Phenylobacterium</taxon>
    </lineage>
</organism>
<evidence type="ECO:0000259" key="1">
    <source>
        <dbReference type="Pfam" id="PF04480"/>
    </source>
</evidence>
<name>A0ABW4N3N0_9CAUL</name>
<keyword evidence="2" id="KW-0255">Endonuclease</keyword>
<dbReference type="PANTHER" id="PTHR38590:SF1">
    <property type="entry name" value="BLL0828 PROTEIN"/>
    <property type="match status" value="1"/>
</dbReference>
<dbReference type="SUPFAM" id="SSF52980">
    <property type="entry name" value="Restriction endonuclease-like"/>
    <property type="match status" value="1"/>
</dbReference>
<dbReference type="Pfam" id="PF04480">
    <property type="entry name" value="DUF559"/>
    <property type="match status" value="1"/>
</dbReference>
<dbReference type="InterPro" id="IPR007569">
    <property type="entry name" value="DUF559"/>
</dbReference>
<dbReference type="PANTHER" id="PTHR38590">
    <property type="entry name" value="BLL0828 PROTEIN"/>
    <property type="match status" value="1"/>
</dbReference>
<proteinExistence type="predicted"/>
<evidence type="ECO:0000313" key="2">
    <source>
        <dbReference type="EMBL" id="MFD1784438.1"/>
    </source>
</evidence>
<protein>
    <submittedName>
        <fullName evidence="2">Endonuclease domain-containing protein</fullName>
    </submittedName>
</protein>
<dbReference type="InterPro" id="IPR047216">
    <property type="entry name" value="Endonuclease_DUF559_bact"/>
</dbReference>
<keyword evidence="2" id="KW-0540">Nuclease</keyword>
<accession>A0ABW4N3N0</accession>
<dbReference type="Proteomes" id="UP001597237">
    <property type="component" value="Unassembled WGS sequence"/>
</dbReference>